<evidence type="ECO:0000313" key="1">
    <source>
        <dbReference type="EMBL" id="MPN03413.1"/>
    </source>
</evidence>
<proteinExistence type="predicted"/>
<sequence length="115" mass="13645">MFERKIEEWRERKNKNKSKFLFKKEKPVENRLSMIYNNKVYRLIGHTDVLSISMTALRRKTGDRQCVVDTMSSITRKPDIRVASAFCPFVMLHCFGRLGILTDRKRASIRVYCIK</sequence>
<name>A0A645ESB4_9ZZZZ</name>
<dbReference type="AlphaFoldDB" id="A0A645ESB4"/>
<reference evidence="1" key="1">
    <citation type="submission" date="2019-08" db="EMBL/GenBank/DDBJ databases">
        <authorList>
            <person name="Kucharzyk K."/>
            <person name="Murdoch R.W."/>
            <person name="Higgins S."/>
            <person name="Loffler F."/>
        </authorList>
    </citation>
    <scope>NUCLEOTIDE SEQUENCE</scope>
</reference>
<organism evidence="1">
    <name type="scientific">bioreactor metagenome</name>
    <dbReference type="NCBI Taxonomy" id="1076179"/>
    <lineage>
        <taxon>unclassified sequences</taxon>
        <taxon>metagenomes</taxon>
        <taxon>ecological metagenomes</taxon>
    </lineage>
</organism>
<dbReference type="EMBL" id="VSSQ01049331">
    <property type="protein sequence ID" value="MPN03413.1"/>
    <property type="molecule type" value="Genomic_DNA"/>
</dbReference>
<comment type="caution">
    <text evidence="1">The sequence shown here is derived from an EMBL/GenBank/DDBJ whole genome shotgun (WGS) entry which is preliminary data.</text>
</comment>
<protein>
    <submittedName>
        <fullName evidence="1">Uncharacterized protein</fullName>
    </submittedName>
</protein>
<gene>
    <name evidence="1" type="ORF">SDC9_150643</name>
</gene>
<accession>A0A645ESB4</accession>